<keyword evidence="5 6" id="KW-0472">Membrane</keyword>
<feature type="transmembrane region" description="Helical" evidence="6">
    <location>
        <begin position="72"/>
        <end position="89"/>
    </location>
</feature>
<evidence type="ECO:0000256" key="5">
    <source>
        <dbReference type="ARBA" id="ARBA00023136"/>
    </source>
</evidence>
<reference evidence="8" key="1">
    <citation type="submission" date="2017-12" db="EMBL/GenBank/DDBJ databases">
        <title>Draft genome sequence of Telmatospirillum siberiense 26-4b1T, an acidotolerant peatland alphaproteobacterium potentially involved in sulfur cycling.</title>
        <authorList>
            <person name="Hausmann B."/>
            <person name="Pjevac P."/>
            <person name="Schreck K."/>
            <person name="Herbold C.W."/>
            <person name="Daims H."/>
            <person name="Wagner M."/>
            <person name="Pester M."/>
            <person name="Loy A."/>
        </authorList>
    </citation>
    <scope>NUCLEOTIDE SEQUENCE [LARGE SCALE GENOMIC DNA]</scope>
    <source>
        <strain evidence="8">26-4b1</strain>
    </source>
</reference>
<keyword evidence="8" id="KW-1185">Reference proteome</keyword>
<dbReference type="EMBL" id="PIUM01000004">
    <property type="protein sequence ID" value="PKU25613.1"/>
    <property type="molecule type" value="Genomic_DNA"/>
</dbReference>
<organism evidence="7 8">
    <name type="scientific">Telmatospirillum siberiense</name>
    <dbReference type="NCBI Taxonomy" id="382514"/>
    <lineage>
        <taxon>Bacteria</taxon>
        <taxon>Pseudomonadati</taxon>
        <taxon>Pseudomonadota</taxon>
        <taxon>Alphaproteobacteria</taxon>
        <taxon>Rhodospirillales</taxon>
        <taxon>Rhodospirillaceae</taxon>
        <taxon>Telmatospirillum</taxon>
    </lineage>
</organism>
<dbReference type="RefSeq" id="WP_101249668.1">
    <property type="nucleotide sequence ID" value="NZ_PIUM01000004.1"/>
</dbReference>
<keyword evidence="3 6" id="KW-0812">Transmembrane</keyword>
<sequence>MSASLALFGILGALLVGAVSPGPSFVLVSRIAAKFSRMDGLSAAAGMGLGGAIFATLALLGLTAILTQVEGLYLALRVFGGLYLVYLGIRTWRGASDPIDIPDSTTVPPASTLRSFAIGLVTQLSNPKTAVVYASIFAALLPPSAPLWLLLVLPPLVFTLEASWYAIVALAFSAQGPRSVYLRSKSWIDRVAGSVIGALGARLISETFLSRN</sequence>
<evidence type="ECO:0000313" key="7">
    <source>
        <dbReference type="EMBL" id="PKU25613.1"/>
    </source>
</evidence>
<name>A0A2N3PYY2_9PROT</name>
<dbReference type="AlphaFoldDB" id="A0A2N3PYY2"/>
<gene>
    <name evidence="7" type="ORF">CWS72_06020</name>
</gene>
<dbReference type="InterPro" id="IPR001123">
    <property type="entry name" value="LeuE-type"/>
</dbReference>
<evidence type="ECO:0000256" key="6">
    <source>
        <dbReference type="SAM" id="Phobius"/>
    </source>
</evidence>
<dbReference type="GO" id="GO:0015171">
    <property type="term" value="F:amino acid transmembrane transporter activity"/>
    <property type="evidence" value="ECO:0007669"/>
    <property type="project" value="TreeGrafter"/>
</dbReference>
<dbReference type="OrthoDB" id="7346064at2"/>
<feature type="transmembrane region" description="Helical" evidence="6">
    <location>
        <begin position="156"/>
        <end position="175"/>
    </location>
</feature>
<comment type="caution">
    <text evidence="7">The sequence shown here is derived from an EMBL/GenBank/DDBJ whole genome shotgun (WGS) entry which is preliminary data.</text>
</comment>
<evidence type="ECO:0000256" key="2">
    <source>
        <dbReference type="ARBA" id="ARBA00022475"/>
    </source>
</evidence>
<accession>A0A2N3PYY2</accession>
<protein>
    <submittedName>
        <fullName evidence="7">Threonine transporter</fullName>
    </submittedName>
</protein>
<keyword evidence="2" id="KW-1003">Cell membrane</keyword>
<dbReference type="Proteomes" id="UP000233293">
    <property type="component" value="Unassembled WGS sequence"/>
</dbReference>
<dbReference type="PANTHER" id="PTHR30086:SF20">
    <property type="entry name" value="ARGININE EXPORTER PROTEIN ARGO-RELATED"/>
    <property type="match status" value="1"/>
</dbReference>
<feature type="transmembrane region" description="Helical" evidence="6">
    <location>
        <begin position="40"/>
        <end position="66"/>
    </location>
</feature>
<dbReference type="GO" id="GO:0005886">
    <property type="term" value="C:plasma membrane"/>
    <property type="evidence" value="ECO:0007669"/>
    <property type="project" value="UniProtKB-SubCell"/>
</dbReference>
<feature type="transmembrane region" description="Helical" evidence="6">
    <location>
        <begin position="6"/>
        <end position="28"/>
    </location>
</feature>
<keyword evidence="4 6" id="KW-1133">Transmembrane helix</keyword>
<proteinExistence type="predicted"/>
<evidence type="ECO:0000256" key="4">
    <source>
        <dbReference type="ARBA" id="ARBA00022989"/>
    </source>
</evidence>
<evidence type="ECO:0000313" key="8">
    <source>
        <dbReference type="Proteomes" id="UP000233293"/>
    </source>
</evidence>
<comment type="subcellular location">
    <subcellularLocation>
        <location evidence="1">Cell membrane</location>
        <topology evidence="1">Multi-pass membrane protein</topology>
    </subcellularLocation>
</comment>
<dbReference type="PANTHER" id="PTHR30086">
    <property type="entry name" value="ARGININE EXPORTER PROTEIN ARGO"/>
    <property type="match status" value="1"/>
</dbReference>
<dbReference type="Pfam" id="PF01810">
    <property type="entry name" value="LysE"/>
    <property type="match status" value="1"/>
</dbReference>
<feature type="transmembrane region" description="Helical" evidence="6">
    <location>
        <begin position="130"/>
        <end position="150"/>
    </location>
</feature>
<evidence type="ECO:0000256" key="1">
    <source>
        <dbReference type="ARBA" id="ARBA00004651"/>
    </source>
</evidence>
<evidence type="ECO:0000256" key="3">
    <source>
        <dbReference type="ARBA" id="ARBA00022692"/>
    </source>
</evidence>